<feature type="compositionally biased region" description="Basic residues" evidence="1">
    <location>
        <begin position="451"/>
        <end position="461"/>
    </location>
</feature>
<keyword evidence="2" id="KW-0436">Ligase</keyword>
<comment type="caution">
    <text evidence="2">The sequence shown here is derived from an EMBL/GenBank/DDBJ whole genome shotgun (WGS) entry which is preliminary data.</text>
</comment>
<dbReference type="EMBL" id="JBHSPA010000027">
    <property type="protein sequence ID" value="MFC5827168.1"/>
    <property type="molecule type" value="Genomic_DNA"/>
</dbReference>
<reference evidence="3" key="1">
    <citation type="journal article" date="2019" name="Int. J. Syst. Evol. Microbiol.">
        <title>The Global Catalogue of Microorganisms (GCM) 10K type strain sequencing project: providing services to taxonomists for standard genome sequencing and annotation.</title>
        <authorList>
            <consortium name="The Broad Institute Genomics Platform"/>
            <consortium name="The Broad Institute Genome Sequencing Center for Infectious Disease"/>
            <person name="Wu L."/>
            <person name="Ma J."/>
        </authorList>
    </citation>
    <scope>NUCLEOTIDE SEQUENCE [LARGE SCALE GENOMIC DNA]</scope>
    <source>
        <strain evidence="3">CCUG 53903</strain>
    </source>
</reference>
<dbReference type="SUPFAM" id="SSF56801">
    <property type="entry name" value="Acetyl-CoA synthetase-like"/>
    <property type="match status" value="1"/>
</dbReference>
<feature type="region of interest" description="Disordered" evidence="1">
    <location>
        <begin position="429"/>
        <end position="461"/>
    </location>
</feature>
<protein>
    <submittedName>
        <fullName evidence="2">Phenylacetate--CoA ligase family protein</fullName>
    </submittedName>
</protein>
<proteinExistence type="predicted"/>
<dbReference type="RefSeq" id="WP_379516668.1">
    <property type="nucleotide sequence ID" value="NZ_JBHSPA010000027.1"/>
</dbReference>
<organism evidence="2 3">
    <name type="scientific">Nonomuraea insulae</name>
    <dbReference type="NCBI Taxonomy" id="1616787"/>
    <lineage>
        <taxon>Bacteria</taxon>
        <taxon>Bacillati</taxon>
        <taxon>Actinomycetota</taxon>
        <taxon>Actinomycetes</taxon>
        <taxon>Streptosporangiales</taxon>
        <taxon>Streptosporangiaceae</taxon>
        <taxon>Nonomuraea</taxon>
    </lineage>
</organism>
<keyword evidence="3" id="KW-1185">Reference proteome</keyword>
<accession>A0ABW1CQL5</accession>
<sequence length="461" mass="51277">MSGSTFSLAPVAYHLAGIRRRERLGHAEQRRIQARRLRELVRHAYANVPHYRRAFARARVEGLRGADDLAGFPVLDRMDLHRAGADLLAAGHEEANTRAATTSGSSGVPVTVRSSERDLGYLRATYLQDLLASGLRPTDRIAYFRVNPFLRHPLERLGVLRNFHIGTDRPLDEQVAAFLAARPTFLIGFPNVIASVVDELTRRGIAYDGVRSVLFGGERLTPAVRAHVLGYFGARHHEVYACVETFTIARACPRGNLHLRTSDLVVEVEQEDGSVSVEHGRGEVLLTRLRGRAMPLIRYRLGDRVHITPDDCRCERDATPIVREVLGRSQDRIAGHDGRHYYGDFLTYVVQDFPEVTRMQVLQRRPGAVEVVIVPAAGARDALAGDVARALRHRSPGLDVTVRTATRITPEANGKIKIIKVLEDRVLPDDSSATEKGHSSHVAEGNDQPAHHRAPRDHLHR</sequence>
<name>A0ABW1CQL5_9ACTN</name>
<dbReference type="PANTHER" id="PTHR36932">
    <property type="entry name" value="CAPSULAR POLYSACCHARIDE BIOSYNTHESIS PROTEIN"/>
    <property type="match status" value="1"/>
</dbReference>
<gene>
    <name evidence="2" type="ORF">ACFPZ3_25130</name>
</gene>
<dbReference type="GO" id="GO:0016874">
    <property type="term" value="F:ligase activity"/>
    <property type="evidence" value="ECO:0007669"/>
    <property type="project" value="UniProtKB-KW"/>
</dbReference>
<dbReference type="PANTHER" id="PTHR36932:SF1">
    <property type="entry name" value="CAPSULAR POLYSACCHARIDE BIOSYNTHESIS PROTEIN"/>
    <property type="match status" value="1"/>
</dbReference>
<dbReference type="Gene3D" id="3.40.50.12780">
    <property type="entry name" value="N-terminal domain of ligase-like"/>
    <property type="match status" value="1"/>
</dbReference>
<evidence type="ECO:0000313" key="2">
    <source>
        <dbReference type="EMBL" id="MFC5827168.1"/>
    </source>
</evidence>
<dbReference type="InterPro" id="IPR053158">
    <property type="entry name" value="CapK_Type1_Caps_Biosynth"/>
</dbReference>
<dbReference type="InterPro" id="IPR042099">
    <property type="entry name" value="ANL_N_sf"/>
</dbReference>
<evidence type="ECO:0000256" key="1">
    <source>
        <dbReference type="SAM" id="MobiDB-lite"/>
    </source>
</evidence>
<feature type="compositionally biased region" description="Basic and acidic residues" evidence="1">
    <location>
        <begin position="429"/>
        <end position="438"/>
    </location>
</feature>
<evidence type="ECO:0000313" key="3">
    <source>
        <dbReference type="Proteomes" id="UP001596058"/>
    </source>
</evidence>
<dbReference type="Proteomes" id="UP001596058">
    <property type="component" value="Unassembled WGS sequence"/>
</dbReference>